<dbReference type="PANTHER" id="PTHR46609">
    <property type="entry name" value="EXONUCLEASE, PHAGE-TYPE/RECB, C-TERMINAL DOMAIN-CONTAINING PROTEIN"/>
    <property type="match status" value="1"/>
</dbReference>
<reference evidence="2" key="1">
    <citation type="submission" date="2021-07" db="EMBL/GenBank/DDBJ databases">
        <authorList>
            <person name="Catto M.A."/>
            <person name="Jacobson A."/>
            <person name="Kennedy G."/>
            <person name="Labadie P."/>
            <person name="Hunt B.G."/>
            <person name="Srinivasan R."/>
        </authorList>
    </citation>
    <scope>NUCLEOTIDE SEQUENCE</scope>
    <source>
        <strain evidence="2">PL_HMW_Pooled</strain>
        <tissue evidence="2">Head</tissue>
    </source>
</reference>
<dbReference type="CDD" id="cd22343">
    <property type="entry name" value="PDDEXK_lambda_exonuclease-like"/>
    <property type="match status" value="1"/>
</dbReference>
<dbReference type="Proteomes" id="UP001219518">
    <property type="component" value="Unassembled WGS sequence"/>
</dbReference>
<evidence type="ECO:0000313" key="2">
    <source>
        <dbReference type="EMBL" id="KAK3926637.1"/>
    </source>
</evidence>
<evidence type="ECO:0000259" key="1">
    <source>
        <dbReference type="Pfam" id="PF09588"/>
    </source>
</evidence>
<dbReference type="Gene3D" id="3.90.320.10">
    <property type="match status" value="1"/>
</dbReference>
<dbReference type="SUPFAM" id="SSF52980">
    <property type="entry name" value="Restriction endonuclease-like"/>
    <property type="match status" value="1"/>
</dbReference>
<dbReference type="InterPro" id="IPR051703">
    <property type="entry name" value="NF-kappa-B_Signaling_Reg"/>
</dbReference>
<keyword evidence="2" id="KW-0378">Hydrolase</keyword>
<proteinExistence type="predicted"/>
<feature type="domain" description="YqaJ viral recombinase" evidence="1">
    <location>
        <begin position="27"/>
        <end position="130"/>
    </location>
</feature>
<dbReference type="GO" id="GO:0004527">
    <property type="term" value="F:exonuclease activity"/>
    <property type="evidence" value="ECO:0007669"/>
    <property type="project" value="UniProtKB-KW"/>
</dbReference>
<comment type="caution">
    <text evidence="2">The sequence shown here is derived from an EMBL/GenBank/DDBJ whole genome shotgun (WGS) entry which is preliminary data.</text>
</comment>
<dbReference type="PANTHER" id="PTHR46609:SF8">
    <property type="entry name" value="YQAJ VIRAL RECOMBINASE DOMAIN-CONTAINING PROTEIN"/>
    <property type="match status" value="1"/>
</dbReference>
<accession>A0AAE1HSJ1</accession>
<dbReference type="Pfam" id="PF09588">
    <property type="entry name" value="YqaJ"/>
    <property type="match status" value="1"/>
</dbReference>
<evidence type="ECO:0000313" key="3">
    <source>
        <dbReference type="Proteomes" id="UP001219518"/>
    </source>
</evidence>
<dbReference type="InterPro" id="IPR011604">
    <property type="entry name" value="PDDEXK-like_dom_sf"/>
</dbReference>
<dbReference type="EMBL" id="JAHWGI010001269">
    <property type="protein sequence ID" value="KAK3926637.1"/>
    <property type="molecule type" value="Genomic_DNA"/>
</dbReference>
<dbReference type="InterPro" id="IPR019080">
    <property type="entry name" value="YqaJ_viral_recombinase"/>
</dbReference>
<protein>
    <submittedName>
        <fullName evidence="2">Exonuclease</fullName>
    </submittedName>
</protein>
<keyword evidence="2" id="KW-0540">Nuclease</keyword>
<dbReference type="InterPro" id="IPR011335">
    <property type="entry name" value="Restrct_endonuc-II-like"/>
</dbReference>
<gene>
    <name evidence="2" type="ORF">KUF71_014973</name>
</gene>
<keyword evidence="3" id="KW-1185">Reference proteome</keyword>
<dbReference type="GO" id="GO:0006281">
    <property type="term" value="P:DNA repair"/>
    <property type="evidence" value="ECO:0007669"/>
    <property type="project" value="UniProtKB-ARBA"/>
</dbReference>
<dbReference type="AlphaFoldDB" id="A0AAE1HSJ1"/>
<sequence>MKRVTDILEADLCRLDEISSYPQGGHQWLGARKIRLTASTFGPVVRRMKGRSCKKLERDMVHSKKSPTPAMKHGIDMEDTARRHFEQTYGRAVVQTGLVVHRDLPFLAASPDGLIGDDELLEIKCPTSGVDFKSAEEAVAGKKLNYLKLGSDGQFTWIGEVIISTKYKGNFI</sequence>
<reference evidence="2" key="2">
    <citation type="journal article" date="2023" name="BMC Genomics">
        <title>Pest status, molecular evolution, and epigenetic factors derived from the genome assembly of Frankliniella fusca, a thysanopteran phytovirus vector.</title>
        <authorList>
            <person name="Catto M.A."/>
            <person name="Labadie P.E."/>
            <person name="Jacobson A.L."/>
            <person name="Kennedy G.G."/>
            <person name="Srinivasan R."/>
            <person name="Hunt B.G."/>
        </authorList>
    </citation>
    <scope>NUCLEOTIDE SEQUENCE</scope>
    <source>
        <strain evidence="2">PL_HMW_Pooled</strain>
    </source>
</reference>
<name>A0AAE1HSJ1_9NEOP</name>
<keyword evidence="2" id="KW-0269">Exonuclease</keyword>
<organism evidence="2 3">
    <name type="scientific">Frankliniella fusca</name>
    <dbReference type="NCBI Taxonomy" id="407009"/>
    <lineage>
        <taxon>Eukaryota</taxon>
        <taxon>Metazoa</taxon>
        <taxon>Ecdysozoa</taxon>
        <taxon>Arthropoda</taxon>
        <taxon>Hexapoda</taxon>
        <taxon>Insecta</taxon>
        <taxon>Pterygota</taxon>
        <taxon>Neoptera</taxon>
        <taxon>Paraneoptera</taxon>
        <taxon>Thysanoptera</taxon>
        <taxon>Terebrantia</taxon>
        <taxon>Thripoidea</taxon>
        <taxon>Thripidae</taxon>
        <taxon>Frankliniella</taxon>
    </lineage>
</organism>